<organism evidence="1 2">
    <name type="scientific">Litomosoides sigmodontis</name>
    <name type="common">Filarial nematode worm</name>
    <dbReference type="NCBI Taxonomy" id="42156"/>
    <lineage>
        <taxon>Eukaryota</taxon>
        <taxon>Metazoa</taxon>
        <taxon>Ecdysozoa</taxon>
        <taxon>Nematoda</taxon>
        <taxon>Chromadorea</taxon>
        <taxon>Rhabditida</taxon>
        <taxon>Spirurina</taxon>
        <taxon>Spiruromorpha</taxon>
        <taxon>Filarioidea</taxon>
        <taxon>Onchocercidae</taxon>
        <taxon>Litomosoides</taxon>
    </lineage>
</organism>
<reference evidence="1 2" key="1">
    <citation type="submission" date="2018-08" db="EMBL/GenBank/DDBJ databases">
        <authorList>
            <person name="Laetsch R D."/>
            <person name="Stevens L."/>
            <person name="Kumar S."/>
            <person name="Blaxter L. M."/>
        </authorList>
    </citation>
    <scope>NUCLEOTIDE SEQUENCE [LARGE SCALE GENOMIC DNA]</scope>
</reference>
<dbReference type="STRING" id="42156.A0A3P6SNM8"/>
<evidence type="ECO:0000313" key="2">
    <source>
        <dbReference type="Proteomes" id="UP000277928"/>
    </source>
</evidence>
<gene>
    <name evidence="1" type="ORF">NLS_LOCUS3673</name>
</gene>
<accession>A0A3P6SNM8</accession>
<keyword evidence="2" id="KW-1185">Reference proteome</keyword>
<dbReference type="AlphaFoldDB" id="A0A3P6SNM8"/>
<dbReference type="Proteomes" id="UP000277928">
    <property type="component" value="Unassembled WGS sequence"/>
</dbReference>
<dbReference type="OrthoDB" id="10033446at2759"/>
<evidence type="ECO:0000313" key="1">
    <source>
        <dbReference type="EMBL" id="VDK77452.1"/>
    </source>
</evidence>
<proteinExistence type="predicted"/>
<sequence length="67" mass="7295">MVSQTLCSILISEEIDLDDAATSVYLAKFIPNGTTDANQVSLVNRITYGYIAPVIISFGIIGERLLF</sequence>
<dbReference type="EMBL" id="UYRX01000206">
    <property type="protein sequence ID" value="VDK77452.1"/>
    <property type="molecule type" value="Genomic_DNA"/>
</dbReference>
<name>A0A3P6SNM8_LITSI</name>
<protein>
    <submittedName>
        <fullName evidence="1">Uncharacterized protein</fullName>
    </submittedName>
</protein>